<dbReference type="EMBL" id="BTSX01000004">
    <property type="protein sequence ID" value="GMS92238.1"/>
    <property type="molecule type" value="Genomic_DNA"/>
</dbReference>
<keyword evidence="2" id="KW-1185">Reference proteome</keyword>
<accession>A0AAV5TAI7</accession>
<proteinExistence type="predicted"/>
<feature type="non-terminal residue" evidence="1">
    <location>
        <position position="192"/>
    </location>
</feature>
<evidence type="ECO:0000313" key="1">
    <source>
        <dbReference type="EMBL" id="GMS92238.1"/>
    </source>
</evidence>
<dbReference type="Proteomes" id="UP001432027">
    <property type="component" value="Unassembled WGS sequence"/>
</dbReference>
<dbReference type="AlphaFoldDB" id="A0AAV5TAI7"/>
<sequence length="192" mass="22530">YMVTMKAWHRALINKAYDAVVRAEGNGVLASEMFRSCLLCISGIHDFSNDRSFTVFKKCLHPPASDKILFIAKDSRPYKRLQSVIYTEKNIQDIMNVSWILKTSTVESLNALAWRYAPKNFYFDRKGHELRTMMTMLHWNELKQDEAEGTRNITGQKPYFNNTLKKPVYRNVKTPAKNVWRRLVKSKTYQVR</sequence>
<dbReference type="PANTHER" id="PTHR31751:SF42">
    <property type="entry name" value="PROTEIN CBG10204"/>
    <property type="match status" value="1"/>
</dbReference>
<organism evidence="1 2">
    <name type="scientific">Pristionchus entomophagus</name>
    <dbReference type="NCBI Taxonomy" id="358040"/>
    <lineage>
        <taxon>Eukaryota</taxon>
        <taxon>Metazoa</taxon>
        <taxon>Ecdysozoa</taxon>
        <taxon>Nematoda</taxon>
        <taxon>Chromadorea</taxon>
        <taxon>Rhabditida</taxon>
        <taxon>Rhabditina</taxon>
        <taxon>Diplogasteromorpha</taxon>
        <taxon>Diplogasteroidea</taxon>
        <taxon>Neodiplogasteridae</taxon>
        <taxon>Pristionchus</taxon>
    </lineage>
</organism>
<comment type="caution">
    <text evidence="1">The sequence shown here is derived from an EMBL/GenBank/DDBJ whole genome shotgun (WGS) entry which is preliminary data.</text>
</comment>
<name>A0AAV5TAI7_9BILA</name>
<reference evidence="1" key="1">
    <citation type="submission" date="2023-10" db="EMBL/GenBank/DDBJ databases">
        <title>Genome assembly of Pristionchus species.</title>
        <authorList>
            <person name="Yoshida K."/>
            <person name="Sommer R.J."/>
        </authorList>
    </citation>
    <scope>NUCLEOTIDE SEQUENCE</scope>
    <source>
        <strain evidence="1">RS0144</strain>
    </source>
</reference>
<dbReference type="PANTHER" id="PTHR31751">
    <property type="entry name" value="SI:CH211-108C17.2-RELATED-RELATED"/>
    <property type="match status" value="1"/>
</dbReference>
<gene>
    <name evidence="1" type="ORF">PENTCL1PPCAC_14413</name>
</gene>
<evidence type="ECO:0000313" key="2">
    <source>
        <dbReference type="Proteomes" id="UP001432027"/>
    </source>
</evidence>
<protein>
    <submittedName>
        <fullName evidence="1">Uncharacterized protein</fullName>
    </submittedName>
</protein>
<feature type="non-terminal residue" evidence="1">
    <location>
        <position position="1"/>
    </location>
</feature>